<dbReference type="Gene3D" id="2.60.40.10">
    <property type="entry name" value="Immunoglobulins"/>
    <property type="match status" value="1"/>
</dbReference>
<keyword evidence="4" id="KW-1185">Reference proteome</keyword>
<feature type="compositionally biased region" description="Basic residues" evidence="2">
    <location>
        <begin position="88"/>
        <end position="98"/>
    </location>
</feature>
<feature type="region of interest" description="Disordered" evidence="2">
    <location>
        <begin position="71"/>
        <end position="98"/>
    </location>
</feature>
<reference evidence="3 4" key="1">
    <citation type="journal article" date="2024" name="Science">
        <title>Giant polyketide synthase enzymes in the biosynthesis of giant marine polyether toxins.</title>
        <authorList>
            <person name="Fallon T.R."/>
            <person name="Shende V.V."/>
            <person name="Wierzbicki I.H."/>
            <person name="Pendleton A.L."/>
            <person name="Watervoot N.F."/>
            <person name="Auber R.P."/>
            <person name="Gonzalez D.J."/>
            <person name="Wisecaver J.H."/>
            <person name="Moore B.S."/>
        </authorList>
    </citation>
    <scope>NUCLEOTIDE SEQUENCE [LARGE SCALE GENOMIC DNA]</scope>
    <source>
        <strain evidence="3 4">12B1</strain>
    </source>
</reference>
<accession>A0AB34JJI0</accession>
<feature type="compositionally biased region" description="Low complexity" evidence="2">
    <location>
        <begin position="74"/>
        <end position="86"/>
    </location>
</feature>
<dbReference type="InterPro" id="IPR017868">
    <property type="entry name" value="Filamin/ABP280_repeat-like"/>
</dbReference>
<dbReference type="EMBL" id="JBGBPQ010000008">
    <property type="protein sequence ID" value="KAL1521123.1"/>
    <property type="molecule type" value="Genomic_DNA"/>
</dbReference>
<dbReference type="SMART" id="SM00557">
    <property type="entry name" value="IG_FLMN"/>
    <property type="match status" value="1"/>
</dbReference>
<dbReference type="InterPro" id="IPR001298">
    <property type="entry name" value="Filamin/ABP280_rpt"/>
</dbReference>
<dbReference type="Pfam" id="PF00630">
    <property type="entry name" value="Filamin"/>
    <property type="match status" value="1"/>
</dbReference>
<sequence length="386" mass="40744">MGVWSLSSKYGGASEGELSPVALDAAFAEVSSRLADEQSRRASRNLPCSPSAAAVRHASSASALHTGALHEAWGASPPSSPAGTSSHRILHKPSPRQLMRTHRKPLTLDAHAKQSKASGEGLRLAMAGTAAYFVVQGCTRSGRLVVEVGLLAPLLSVGFCGPGACSHKLESLPDGCVRVWYTPSVSGRYVLRVAIRSEPLPGSPFEVLVAPPVPTVTPRSPRHASARREGWRSATSPRQGGSPRSRPLTPTDGAPSPLHPLLRAADVALCVPEGLLAYAKAGQRAHVALRAVDGAYLRPGDATRFTCVLHMQRAWSGELADDNMGHEVAFRGRIAATRDRAPPSTGPRSPMLGEEPTWLERTVRQMGGDLDCSFCVPRAGAASRPA</sequence>
<dbReference type="SUPFAM" id="SSF81296">
    <property type="entry name" value="E set domains"/>
    <property type="match status" value="1"/>
</dbReference>
<dbReference type="InterPro" id="IPR013783">
    <property type="entry name" value="Ig-like_fold"/>
</dbReference>
<dbReference type="Proteomes" id="UP001515480">
    <property type="component" value="Unassembled WGS sequence"/>
</dbReference>
<feature type="region of interest" description="Disordered" evidence="2">
    <location>
        <begin position="211"/>
        <end position="257"/>
    </location>
</feature>
<dbReference type="InterPro" id="IPR014756">
    <property type="entry name" value="Ig_E-set"/>
</dbReference>
<evidence type="ECO:0000256" key="1">
    <source>
        <dbReference type="PROSITE-ProRule" id="PRU00087"/>
    </source>
</evidence>
<name>A0AB34JJI0_PRYPA</name>
<feature type="repeat" description="Filamin" evidence="1">
    <location>
        <begin position="107"/>
        <end position="209"/>
    </location>
</feature>
<evidence type="ECO:0000313" key="3">
    <source>
        <dbReference type="EMBL" id="KAL1521123.1"/>
    </source>
</evidence>
<dbReference type="AlphaFoldDB" id="A0AB34JJI0"/>
<evidence type="ECO:0000256" key="2">
    <source>
        <dbReference type="SAM" id="MobiDB-lite"/>
    </source>
</evidence>
<gene>
    <name evidence="3" type="ORF">AB1Y20_022677</name>
</gene>
<organism evidence="3 4">
    <name type="scientific">Prymnesium parvum</name>
    <name type="common">Toxic golden alga</name>
    <dbReference type="NCBI Taxonomy" id="97485"/>
    <lineage>
        <taxon>Eukaryota</taxon>
        <taxon>Haptista</taxon>
        <taxon>Haptophyta</taxon>
        <taxon>Prymnesiophyceae</taxon>
        <taxon>Prymnesiales</taxon>
        <taxon>Prymnesiaceae</taxon>
        <taxon>Prymnesium</taxon>
    </lineage>
</organism>
<evidence type="ECO:0000313" key="4">
    <source>
        <dbReference type="Proteomes" id="UP001515480"/>
    </source>
</evidence>
<protein>
    <submittedName>
        <fullName evidence="3">Uncharacterized protein</fullName>
    </submittedName>
</protein>
<proteinExistence type="predicted"/>
<comment type="caution">
    <text evidence="3">The sequence shown here is derived from an EMBL/GenBank/DDBJ whole genome shotgun (WGS) entry which is preliminary data.</text>
</comment>
<dbReference type="PROSITE" id="PS50194">
    <property type="entry name" value="FILAMIN_REPEAT"/>
    <property type="match status" value="1"/>
</dbReference>